<keyword evidence="3" id="KW-1185">Reference proteome</keyword>
<dbReference type="EMBL" id="JBBMEN010000024">
    <property type="protein sequence ID" value="MEQ2386697.1"/>
    <property type="molecule type" value="Genomic_DNA"/>
</dbReference>
<dbReference type="InterPro" id="IPR051531">
    <property type="entry name" value="N-acetyltransferase"/>
</dbReference>
<accession>A0ABV1C556</accession>
<dbReference type="Proteomes" id="UP001465119">
    <property type="component" value="Unassembled WGS sequence"/>
</dbReference>
<comment type="caution">
    <text evidence="2">The sequence shown here is derived from an EMBL/GenBank/DDBJ whole genome shotgun (WGS) entry which is preliminary data.</text>
</comment>
<dbReference type="PANTHER" id="PTHR43792:SF9">
    <property type="entry name" value="RIBOSOMAL-PROTEIN-ALANINE ACETYLTRANSFERASE"/>
    <property type="match status" value="1"/>
</dbReference>
<reference evidence="2 3" key="1">
    <citation type="submission" date="2024-03" db="EMBL/GenBank/DDBJ databases">
        <title>Human intestinal bacterial collection.</title>
        <authorList>
            <person name="Pauvert C."/>
            <person name="Hitch T.C.A."/>
            <person name="Clavel T."/>
        </authorList>
    </citation>
    <scope>NUCLEOTIDE SEQUENCE [LARGE SCALE GENOMIC DNA]</scope>
    <source>
        <strain evidence="2 3">CLA-AA-H281</strain>
    </source>
</reference>
<name>A0ABV1C556_9FIRM</name>
<organism evidence="2 3">
    <name type="scientific">Faecalibacterium intestinale</name>
    <dbReference type="NCBI Taxonomy" id="3133155"/>
    <lineage>
        <taxon>Bacteria</taxon>
        <taxon>Bacillati</taxon>
        <taxon>Bacillota</taxon>
        <taxon>Clostridia</taxon>
        <taxon>Eubacteriales</taxon>
        <taxon>Oscillospiraceae</taxon>
        <taxon>Faecalibacterium</taxon>
    </lineage>
</organism>
<dbReference type="SUPFAM" id="SSF55729">
    <property type="entry name" value="Acyl-CoA N-acyltransferases (Nat)"/>
    <property type="match status" value="1"/>
</dbReference>
<evidence type="ECO:0000313" key="2">
    <source>
        <dbReference type="EMBL" id="MEQ2386697.1"/>
    </source>
</evidence>
<proteinExistence type="predicted"/>
<evidence type="ECO:0000259" key="1">
    <source>
        <dbReference type="Pfam" id="PF13302"/>
    </source>
</evidence>
<gene>
    <name evidence="2" type="ORF">WMO20_12295</name>
</gene>
<dbReference type="InterPro" id="IPR000182">
    <property type="entry name" value="GNAT_dom"/>
</dbReference>
<dbReference type="RefSeq" id="WP_349187037.1">
    <property type="nucleotide sequence ID" value="NZ_JBBMEN010000024.1"/>
</dbReference>
<feature type="domain" description="N-acetyltransferase" evidence="1">
    <location>
        <begin position="13"/>
        <end position="168"/>
    </location>
</feature>
<sequence>MRHTGTLELETDRLLLRRLLSQDALQMYENWANDPAVTRFLRWEPHKSPAETRELLSAWAELYPNPDYYQWAIVEKATGQVFGSLSVYNALLGEPQQKTKWPGLELSGGIWEPGYCIGQKWWGKGFTTEALQVVVDFWFRQVGGAFLTCCHAVQNPASGRVMEKAGFVYHHNDVYHKFDGTPVECRCYLLTKERYNNRKDLL</sequence>
<dbReference type="Gene3D" id="3.40.630.30">
    <property type="match status" value="1"/>
</dbReference>
<dbReference type="PANTHER" id="PTHR43792">
    <property type="entry name" value="GNAT FAMILY, PUTATIVE (AFU_ORTHOLOGUE AFUA_3G00765)-RELATED-RELATED"/>
    <property type="match status" value="1"/>
</dbReference>
<protein>
    <submittedName>
        <fullName evidence="2">GNAT family N-acetyltransferase</fullName>
    </submittedName>
</protein>
<evidence type="ECO:0000313" key="3">
    <source>
        <dbReference type="Proteomes" id="UP001465119"/>
    </source>
</evidence>
<dbReference type="Pfam" id="PF13302">
    <property type="entry name" value="Acetyltransf_3"/>
    <property type="match status" value="1"/>
</dbReference>
<dbReference type="InterPro" id="IPR016181">
    <property type="entry name" value="Acyl_CoA_acyltransferase"/>
</dbReference>